<accession>A0AAV9E1P3</accession>
<evidence type="ECO:0000256" key="10">
    <source>
        <dbReference type="SAM" id="MobiDB-lite"/>
    </source>
</evidence>
<evidence type="ECO:0000256" key="2">
    <source>
        <dbReference type="ARBA" id="ARBA00022723"/>
    </source>
</evidence>
<reference evidence="12" key="1">
    <citation type="journal article" date="2023" name="Nat. Commun.">
        <title>Diploid and tetraploid genomes of Acorus and the evolution of monocots.</title>
        <authorList>
            <person name="Ma L."/>
            <person name="Liu K.W."/>
            <person name="Li Z."/>
            <person name="Hsiao Y.Y."/>
            <person name="Qi Y."/>
            <person name="Fu T."/>
            <person name="Tang G.D."/>
            <person name="Zhang D."/>
            <person name="Sun W.H."/>
            <person name="Liu D.K."/>
            <person name="Li Y."/>
            <person name="Chen G.Z."/>
            <person name="Liu X.D."/>
            <person name="Liao X.Y."/>
            <person name="Jiang Y.T."/>
            <person name="Yu X."/>
            <person name="Hao Y."/>
            <person name="Huang J."/>
            <person name="Zhao X.W."/>
            <person name="Ke S."/>
            <person name="Chen Y.Y."/>
            <person name="Wu W.L."/>
            <person name="Hsu J.L."/>
            <person name="Lin Y.F."/>
            <person name="Huang M.D."/>
            <person name="Li C.Y."/>
            <person name="Huang L."/>
            <person name="Wang Z.W."/>
            <person name="Zhao X."/>
            <person name="Zhong W.Y."/>
            <person name="Peng D.H."/>
            <person name="Ahmad S."/>
            <person name="Lan S."/>
            <person name="Zhang J.S."/>
            <person name="Tsai W.C."/>
            <person name="Van de Peer Y."/>
            <person name="Liu Z.J."/>
        </authorList>
    </citation>
    <scope>NUCLEOTIDE SEQUENCE</scope>
    <source>
        <strain evidence="12">CP</strain>
    </source>
</reference>
<dbReference type="PANTHER" id="PTHR31251">
    <property type="entry name" value="SQUAMOSA PROMOTER-BINDING-LIKE PROTEIN 4"/>
    <property type="match status" value="1"/>
</dbReference>
<sequence length="332" mass="35645">MEMGSSSRRGSDPSETLNGLSFGEKIYFEGSKSTSSPSSSSAPPQRKGKAAAGGGGGGQRPRCQVEGCDVDLTGAKAYYCRHKVCGVHSKSPKVVVAGIEQRFCQQCSRFHQLAEFDQGKRSCRRRLAGHNERRRKPPPGPLSSRFGQFSSSLQNSGRFGGILVDFTHQRPQGTTARGTWPTIRGGDQIPGNQSSTNERFGAPPWAYDHYIQVSVAQRGHPYPSPGIPPGPPECLTGVADSSCALSLLSTAQTWNNNTNTISTNNATRNEGLVFGHPNMNDFSDNNGGGAGARQHLMDLGQDVPEPVDAQFSGELELALQGGRQCHLMNWSL</sequence>
<keyword evidence="2" id="KW-0479">Metal-binding</keyword>
<dbReference type="AlphaFoldDB" id="A0AAV9E1P3"/>
<feature type="region of interest" description="Disordered" evidence="10">
    <location>
        <begin position="29"/>
        <end position="61"/>
    </location>
</feature>
<keyword evidence="4" id="KW-0862">Zinc</keyword>
<evidence type="ECO:0000256" key="6">
    <source>
        <dbReference type="ARBA" id="ARBA00023125"/>
    </source>
</evidence>
<dbReference type="PROSITE" id="PS51141">
    <property type="entry name" value="ZF_SBP"/>
    <property type="match status" value="1"/>
</dbReference>
<dbReference type="GO" id="GO:0003677">
    <property type="term" value="F:DNA binding"/>
    <property type="evidence" value="ECO:0007669"/>
    <property type="project" value="UniProtKB-KW"/>
</dbReference>
<organism evidence="12 13">
    <name type="scientific">Acorus calamus</name>
    <name type="common">Sweet flag</name>
    <dbReference type="NCBI Taxonomy" id="4465"/>
    <lineage>
        <taxon>Eukaryota</taxon>
        <taxon>Viridiplantae</taxon>
        <taxon>Streptophyta</taxon>
        <taxon>Embryophyta</taxon>
        <taxon>Tracheophyta</taxon>
        <taxon>Spermatophyta</taxon>
        <taxon>Magnoliopsida</taxon>
        <taxon>Liliopsida</taxon>
        <taxon>Acoraceae</taxon>
        <taxon>Acorus</taxon>
    </lineage>
</organism>
<reference evidence="12" key="2">
    <citation type="submission" date="2023-06" db="EMBL/GenBank/DDBJ databases">
        <authorList>
            <person name="Ma L."/>
            <person name="Liu K.-W."/>
            <person name="Li Z."/>
            <person name="Hsiao Y.-Y."/>
            <person name="Qi Y."/>
            <person name="Fu T."/>
            <person name="Tang G."/>
            <person name="Zhang D."/>
            <person name="Sun W.-H."/>
            <person name="Liu D.-K."/>
            <person name="Li Y."/>
            <person name="Chen G.-Z."/>
            <person name="Liu X.-D."/>
            <person name="Liao X.-Y."/>
            <person name="Jiang Y.-T."/>
            <person name="Yu X."/>
            <person name="Hao Y."/>
            <person name="Huang J."/>
            <person name="Zhao X.-W."/>
            <person name="Ke S."/>
            <person name="Chen Y.-Y."/>
            <person name="Wu W.-L."/>
            <person name="Hsu J.-L."/>
            <person name="Lin Y.-F."/>
            <person name="Huang M.-D."/>
            <person name="Li C.-Y."/>
            <person name="Huang L."/>
            <person name="Wang Z.-W."/>
            <person name="Zhao X."/>
            <person name="Zhong W.-Y."/>
            <person name="Peng D.-H."/>
            <person name="Ahmad S."/>
            <person name="Lan S."/>
            <person name="Zhang J.-S."/>
            <person name="Tsai W.-C."/>
            <person name="Van De Peer Y."/>
            <person name="Liu Z.-J."/>
        </authorList>
    </citation>
    <scope>NUCLEOTIDE SEQUENCE</scope>
    <source>
        <strain evidence="12">CP</strain>
        <tissue evidence="12">Leaves</tissue>
    </source>
</reference>
<dbReference type="Proteomes" id="UP001180020">
    <property type="component" value="Unassembled WGS sequence"/>
</dbReference>
<dbReference type="InterPro" id="IPR044817">
    <property type="entry name" value="SBP-like"/>
</dbReference>
<evidence type="ECO:0000313" key="12">
    <source>
        <dbReference type="EMBL" id="KAK1306924.1"/>
    </source>
</evidence>
<evidence type="ECO:0000259" key="11">
    <source>
        <dbReference type="PROSITE" id="PS51141"/>
    </source>
</evidence>
<dbReference type="GO" id="GO:0008270">
    <property type="term" value="F:zinc ion binding"/>
    <property type="evidence" value="ECO:0007669"/>
    <property type="project" value="UniProtKB-KW"/>
</dbReference>
<evidence type="ECO:0000256" key="5">
    <source>
        <dbReference type="ARBA" id="ARBA00023015"/>
    </source>
</evidence>
<dbReference type="InterPro" id="IPR004333">
    <property type="entry name" value="SBP_dom"/>
</dbReference>
<protein>
    <submittedName>
        <fullName evidence="12">Squamosa promoter-binding-like protein 14</fullName>
    </submittedName>
</protein>
<feature type="region of interest" description="Disordered" evidence="10">
    <location>
        <begin position="171"/>
        <end position="194"/>
    </location>
</feature>
<dbReference type="SUPFAM" id="SSF103612">
    <property type="entry name" value="SBT domain"/>
    <property type="match status" value="1"/>
</dbReference>
<keyword evidence="5" id="KW-0805">Transcription regulation</keyword>
<evidence type="ECO:0000256" key="8">
    <source>
        <dbReference type="ARBA" id="ARBA00023242"/>
    </source>
</evidence>
<proteinExistence type="predicted"/>
<dbReference type="GO" id="GO:0005634">
    <property type="term" value="C:nucleus"/>
    <property type="evidence" value="ECO:0007669"/>
    <property type="project" value="UniProtKB-SubCell"/>
</dbReference>
<evidence type="ECO:0000256" key="9">
    <source>
        <dbReference type="PROSITE-ProRule" id="PRU00470"/>
    </source>
</evidence>
<keyword evidence="7" id="KW-0804">Transcription</keyword>
<feature type="compositionally biased region" description="Basic residues" evidence="10">
    <location>
        <begin position="126"/>
        <end position="137"/>
    </location>
</feature>
<keyword evidence="6" id="KW-0238">DNA-binding</keyword>
<comment type="caution">
    <text evidence="12">The sequence shown here is derived from an EMBL/GenBank/DDBJ whole genome shotgun (WGS) entry which is preliminary data.</text>
</comment>
<comment type="subcellular location">
    <subcellularLocation>
        <location evidence="1">Nucleus</location>
    </subcellularLocation>
</comment>
<dbReference type="FunFam" id="4.10.1100.10:FF:000001">
    <property type="entry name" value="Squamosa promoter-binding-like protein 14"/>
    <property type="match status" value="1"/>
</dbReference>
<keyword evidence="13" id="KW-1185">Reference proteome</keyword>
<dbReference type="InterPro" id="IPR036893">
    <property type="entry name" value="SBP_sf"/>
</dbReference>
<gene>
    <name evidence="12" type="primary">SPL14</name>
    <name evidence="12" type="ORF">QJS10_CPA10g00105</name>
</gene>
<dbReference type="EMBL" id="JAUJYO010000010">
    <property type="protein sequence ID" value="KAK1306924.1"/>
    <property type="molecule type" value="Genomic_DNA"/>
</dbReference>
<evidence type="ECO:0000256" key="3">
    <source>
        <dbReference type="ARBA" id="ARBA00022771"/>
    </source>
</evidence>
<dbReference type="PANTHER" id="PTHR31251:SF226">
    <property type="entry name" value="SQUAMOSA PROMOTER-BINDING-LIKE PROTEIN 6"/>
    <property type="match status" value="1"/>
</dbReference>
<evidence type="ECO:0000256" key="7">
    <source>
        <dbReference type="ARBA" id="ARBA00023163"/>
    </source>
</evidence>
<feature type="compositionally biased region" description="Low complexity" evidence="10">
    <location>
        <begin position="31"/>
        <end position="45"/>
    </location>
</feature>
<keyword evidence="8" id="KW-0539">Nucleus</keyword>
<evidence type="ECO:0000256" key="4">
    <source>
        <dbReference type="ARBA" id="ARBA00022833"/>
    </source>
</evidence>
<evidence type="ECO:0000256" key="1">
    <source>
        <dbReference type="ARBA" id="ARBA00004123"/>
    </source>
</evidence>
<name>A0AAV9E1P3_ACOCL</name>
<feature type="region of interest" description="Disordered" evidence="10">
    <location>
        <begin position="126"/>
        <end position="148"/>
    </location>
</feature>
<keyword evidence="3 9" id="KW-0863">Zinc-finger</keyword>
<dbReference type="Pfam" id="PF03110">
    <property type="entry name" value="SBP"/>
    <property type="match status" value="1"/>
</dbReference>
<feature type="domain" description="SBP-type" evidence="11">
    <location>
        <begin position="60"/>
        <end position="137"/>
    </location>
</feature>
<dbReference type="Gene3D" id="4.10.1100.10">
    <property type="entry name" value="Transcription factor, SBP-box domain"/>
    <property type="match status" value="1"/>
</dbReference>
<evidence type="ECO:0000313" key="13">
    <source>
        <dbReference type="Proteomes" id="UP001180020"/>
    </source>
</evidence>